<evidence type="ECO:0000313" key="17">
    <source>
        <dbReference type="EMBL" id="KRU13022.1"/>
    </source>
</evidence>
<dbReference type="EC" id="4.3.3.7" evidence="4 12"/>
<dbReference type="InterPro" id="IPR020625">
    <property type="entry name" value="Schiff_base-form_aldolases_AS"/>
</dbReference>
<dbReference type="CDD" id="cd00950">
    <property type="entry name" value="DHDPS"/>
    <property type="match status" value="1"/>
</dbReference>
<comment type="subcellular location">
    <subcellularLocation>
        <location evidence="12">Cytoplasm</location>
    </subcellularLocation>
</comment>
<feature type="site" description="Part of a proton relay during catalysis" evidence="12">
    <location>
        <position position="44"/>
    </location>
</feature>
<feature type="site" description="Part of a proton relay during catalysis" evidence="12">
    <location>
        <position position="107"/>
    </location>
</feature>
<dbReference type="NCBIfam" id="TIGR00674">
    <property type="entry name" value="dapA"/>
    <property type="match status" value="1"/>
</dbReference>
<evidence type="ECO:0000256" key="1">
    <source>
        <dbReference type="ARBA" id="ARBA00003294"/>
    </source>
</evidence>
<evidence type="ECO:0000256" key="8">
    <source>
        <dbReference type="ARBA" id="ARBA00023154"/>
    </source>
</evidence>
<keyword evidence="8 12" id="KW-0457">Lysine biosynthesis</keyword>
<evidence type="ECO:0000313" key="16">
    <source>
        <dbReference type="EMBL" id="AJA50969.1"/>
    </source>
</evidence>
<reference evidence="16 19" key="1">
    <citation type="journal article" date="2015" name="Genome Announc.">
        <title>Complete Genome Sequence of the Nitrogen-Fixing and Solvent-Producing Clostridium pasteurianum DSM 525.</title>
        <authorList>
            <person name="Poehlein A."/>
            <person name="Grosse-Honebrink A."/>
            <person name="Zhang Y."/>
            <person name="Minton N.P."/>
            <person name="Daniel R."/>
        </authorList>
    </citation>
    <scope>NUCLEOTIDE SEQUENCE [LARGE SCALE GENOMIC DNA]</scope>
    <source>
        <strain evidence="16">DSM 525</strain>
        <strain evidence="19">DSM 525 / ATCC 6013</strain>
    </source>
</reference>
<dbReference type="GO" id="GO:0008840">
    <property type="term" value="F:4-hydroxy-tetrahydrodipicolinate synthase activity"/>
    <property type="evidence" value="ECO:0007669"/>
    <property type="project" value="UniProtKB-UniRule"/>
</dbReference>
<name>A0A0H3IZL8_CLOPA</name>
<evidence type="ECO:0000313" key="18">
    <source>
        <dbReference type="Proteomes" id="UP000028042"/>
    </source>
</evidence>
<keyword evidence="6 12" id="KW-0028">Amino-acid biosynthesis</keyword>
<keyword evidence="10 12" id="KW-0704">Schiff base</keyword>
<evidence type="ECO:0000256" key="3">
    <source>
        <dbReference type="ARBA" id="ARBA00007592"/>
    </source>
</evidence>
<evidence type="ECO:0000313" key="19">
    <source>
        <dbReference type="Proteomes" id="UP000030905"/>
    </source>
</evidence>
<dbReference type="UniPathway" id="UPA00034">
    <property type="reaction ID" value="UER00017"/>
</dbReference>
<keyword evidence="9 12" id="KW-0456">Lyase</keyword>
<evidence type="ECO:0000256" key="10">
    <source>
        <dbReference type="ARBA" id="ARBA00023270"/>
    </source>
</evidence>
<evidence type="ECO:0000256" key="6">
    <source>
        <dbReference type="ARBA" id="ARBA00022605"/>
    </source>
</evidence>
<dbReference type="EMBL" id="CP009268">
    <property type="protein sequence ID" value="AJA50969.1"/>
    <property type="molecule type" value="Genomic_DNA"/>
</dbReference>
<dbReference type="EMBL" id="JPGY02000001">
    <property type="protein sequence ID" value="KRU13022.1"/>
    <property type="molecule type" value="Genomic_DNA"/>
</dbReference>
<dbReference type="KEGG" id="cpae:CPAST_c08810"/>
<comment type="caution">
    <text evidence="12">Was originally thought to be a dihydrodipicolinate synthase (DHDPS), catalyzing the condensation of (S)-aspartate-beta-semialdehyde [(S)-ASA] and pyruvate to dihydrodipicolinate (DHDP). However, it was shown in E.coli that the product of the enzymatic reaction is not dihydrodipicolinate but in fact (4S)-4-hydroxy-2,3,4,5-tetrahydro-(2S)-dipicolinic acid (HTPA), and that the consecutive dehydration reaction leading to DHDP is not spontaneous but catalyzed by DapB.</text>
</comment>
<feature type="active site" description="Schiff-base intermediate with substrate" evidence="12 14">
    <location>
        <position position="161"/>
    </location>
</feature>
<dbReference type="AlphaFoldDB" id="A0A0H3IZL8"/>
<evidence type="ECO:0000256" key="7">
    <source>
        <dbReference type="ARBA" id="ARBA00022915"/>
    </source>
</evidence>
<dbReference type="GO" id="GO:0009089">
    <property type="term" value="P:lysine biosynthetic process via diaminopimelate"/>
    <property type="evidence" value="ECO:0007669"/>
    <property type="project" value="UniProtKB-UniRule"/>
</dbReference>
<evidence type="ECO:0000256" key="14">
    <source>
        <dbReference type="PIRSR" id="PIRSR001365-1"/>
    </source>
</evidence>
<keyword evidence="7 12" id="KW-0220">Diaminopimelate biosynthesis</keyword>
<keyword evidence="5 12" id="KW-0963">Cytoplasm</keyword>
<dbReference type="RefSeq" id="WP_003447077.1">
    <property type="nucleotide sequence ID" value="NZ_ANZB01000013.1"/>
</dbReference>
<feature type="binding site" evidence="12 15">
    <location>
        <position position="205"/>
    </location>
    <ligand>
        <name>pyruvate</name>
        <dbReference type="ChEBI" id="CHEBI:15361"/>
    </ligand>
</feature>
<gene>
    <name evidence="16" type="primary">dapA2</name>
    <name evidence="12" type="synonym">dapA</name>
    <name evidence="16" type="ORF">CLPA_c08810</name>
    <name evidence="17" type="ORF">CP6013_02270</name>
</gene>
<feature type="binding site" evidence="12 15">
    <location>
        <position position="45"/>
    </location>
    <ligand>
        <name>pyruvate</name>
        <dbReference type="ChEBI" id="CHEBI:15361"/>
    </ligand>
</feature>
<accession>A0A0H3IZL8</accession>
<dbReference type="Proteomes" id="UP000030905">
    <property type="component" value="Chromosome"/>
</dbReference>
<evidence type="ECO:0000256" key="12">
    <source>
        <dbReference type="HAMAP-Rule" id="MF_00418"/>
    </source>
</evidence>
<evidence type="ECO:0000256" key="4">
    <source>
        <dbReference type="ARBA" id="ARBA00012086"/>
    </source>
</evidence>
<comment type="similarity">
    <text evidence="3 12 13">Belongs to the DapA family.</text>
</comment>
<feature type="active site" description="Proton donor/acceptor" evidence="12 14">
    <location>
        <position position="133"/>
    </location>
</feature>
<comment type="function">
    <text evidence="1 12">Catalyzes the condensation of (S)-aspartate-beta-semialdehyde [(S)-ASA] and pyruvate to 4-hydroxy-tetrahydrodipicolinate (HTPA).</text>
</comment>
<dbReference type="InterPro" id="IPR013785">
    <property type="entry name" value="Aldolase_TIM"/>
</dbReference>
<dbReference type="PRINTS" id="PR00146">
    <property type="entry name" value="DHPICSNTHASE"/>
</dbReference>
<reference evidence="17 18" key="3">
    <citation type="journal article" name="Genome Announc.">
        <title>Improved Draft Genome Sequence of Clostridium pasteurianum Strain ATCC 6013 (DSM 525) Using a Hybrid Next-Generation Sequencing Approach.</title>
        <authorList>
            <person name="Pyne M.E."/>
            <person name="Utturkar S."/>
            <person name="Brown S.D."/>
            <person name="Moo-Young M."/>
            <person name="Chung D.A."/>
            <person name="Chou C.P."/>
        </authorList>
    </citation>
    <scope>NUCLEOTIDE SEQUENCE [LARGE SCALE GENOMIC DNA]</scope>
    <source>
        <strain evidence="17 18">ATCC 6013</strain>
    </source>
</reference>
<dbReference type="InterPro" id="IPR002220">
    <property type="entry name" value="DapA-like"/>
</dbReference>
<organism evidence="16 19">
    <name type="scientific">Clostridium pasteurianum DSM 525 = ATCC 6013</name>
    <dbReference type="NCBI Taxonomy" id="1262449"/>
    <lineage>
        <taxon>Bacteria</taxon>
        <taxon>Bacillati</taxon>
        <taxon>Bacillota</taxon>
        <taxon>Clostridia</taxon>
        <taxon>Eubacteriales</taxon>
        <taxon>Clostridiaceae</taxon>
        <taxon>Clostridium</taxon>
    </lineage>
</organism>
<dbReference type="SUPFAM" id="SSF51569">
    <property type="entry name" value="Aldolase"/>
    <property type="match status" value="1"/>
</dbReference>
<protein>
    <recommendedName>
        <fullName evidence="4 12">4-hydroxy-tetrahydrodipicolinate synthase</fullName>
        <shortName evidence="12">HTPA synthase</shortName>
        <ecNumber evidence="4 12">4.3.3.7</ecNumber>
    </recommendedName>
</protein>
<evidence type="ECO:0000256" key="2">
    <source>
        <dbReference type="ARBA" id="ARBA00005120"/>
    </source>
</evidence>
<dbReference type="PROSITE" id="PS00666">
    <property type="entry name" value="DHDPS_2"/>
    <property type="match status" value="1"/>
</dbReference>
<keyword evidence="19" id="KW-1185">Reference proteome</keyword>
<dbReference type="InterPro" id="IPR005263">
    <property type="entry name" value="DapA"/>
</dbReference>
<reference evidence="17" key="2">
    <citation type="submission" date="2015-10" db="EMBL/GenBank/DDBJ databases">
        <title>Improved Draft Genome Sequence of Clostridium pasteurianum Strain ATCC 6013 (DSM 525) Using a Hybrid Next-Generation Sequencing Approach.</title>
        <authorList>
            <person name="Pyne M.E."/>
            <person name="Utturkar S.M."/>
            <person name="Brown S.D."/>
            <person name="Moo-Young M."/>
            <person name="Chung D.A."/>
            <person name="Chou P.C."/>
        </authorList>
    </citation>
    <scope>NUCLEOTIDE SEQUENCE</scope>
    <source>
        <strain evidence="17">ATCC 6013</strain>
    </source>
</reference>
<evidence type="ECO:0000256" key="9">
    <source>
        <dbReference type="ARBA" id="ARBA00023239"/>
    </source>
</evidence>
<dbReference type="Proteomes" id="UP000028042">
    <property type="component" value="Unassembled WGS sequence"/>
</dbReference>
<proteinExistence type="inferred from homology"/>
<dbReference type="PIRSF" id="PIRSF001365">
    <property type="entry name" value="DHDPS"/>
    <property type="match status" value="1"/>
</dbReference>
<evidence type="ECO:0000256" key="15">
    <source>
        <dbReference type="PIRSR" id="PIRSR001365-2"/>
    </source>
</evidence>
<dbReference type="HAMAP" id="MF_00418">
    <property type="entry name" value="DapA"/>
    <property type="match status" value="1"/>
</dbReference>
<dbReference type="KEGG" id="cpat:CLPA_c08810"/>
<dbReference type="PATRIC" id="fig|1262449.3.peg.3303"/>
<evidence type="ECO:0000256" key="11">
    <source>
        <dbReference type="ARBA" id="ARBA00047836"/>
    </source>
</evidence>
<dbReference type="PANTHER" id="PTHR12128:SF66">
    <property type="entry name" value="4-HYDROXY-2-OXOGLUTARATE ALDOLASE, MITOCHONDRIAL"/>
    <property type="match status" value="1"/>
</dbReference>
<dbReference type="SMART" id="SM01130">
    <property type="entry name" value="DHDPS"/>
    <property type="match status" value="1"/>
</dbReference>
<sequence length="299" mass="34351">MKIEGVLLPIITPFQNGQVDFESYKNMIEHYSNMDIAGFIPLGTTGETPTLSESEYESVLEKTVEYNEKKLPIYVGFGGNNTEKMAKDIKMFEKYHIKGILSVCPYYNRPDQRGIYEHFRRISQSTDLDIVLYNIPYRTGRNIENDTIRRLAEFKNVVGIKDACGDFKQTTDLLLNRPEDSDFSILTGEDAFFYSTLMLGGDGGILASAHMDTEKYIEVYKRVRENNHLKAFEIWKEVANIIPLLFEEPNPAPIKYCLYKAGLIKSQEIRLPLMEISEVLAEKIDKVMPKKPIMYKIPS</sequence>
<dbReference type="GO" id="GO:0005737">
    <property type="term" value="C:cytoplasm"/>
    <property type="evidence" value="ECO:0007669"/>
    <property type="project" value="UniProtKB-SubCell"/>
</dbReference>
<dbReference type="PANTHER" id="PTHR12128">
    <property type="entry name" value="DIHYDRODIPICOLINATE SYNTHASE"/>
    <property type="match status" value="1"/>
</dbReference>
<dbReference type="GO" id="GO:0019877">
    <property type="term" value="P:diaminopimelate biosynthetic process"/>
    <property type="evidence" value="ECO:0007669"/>
    <property type="project" value="UniProtKB-UniRule"/>
</dbReference>
<evidence type="ECO:0000256" key="5">
    <source>
        <dbReference type="ARBA" id="ARBA00022490"/>
    </source>
</evidence>
<dbReference type="GeneID" id="93073088"/>
<comment type="catalytic activity">
    <reaction evidence="11 12">
        <text>L-aspartate 4-semialdehyde + pyruvate = (2S,4S)-4-hydroxy-2,3,4,5-tetrahydrodipicolinate + H2O + H(+)</text>
        <dbReference type="Rhea" id="RHEA:34171"/>
        <dbReference type="ChEBI" id="CHEBI:15361"/>
        <dbReference type="ChEBI" id="CHEBI:15377"/>
        <dbReference type="ChEBI" id="CHEBI:15378"/>
        <dbReference type="ChEBI" id="CHEBI:67139"/>
        <dbReference type="ChEBI" id="CHEBI:537519"/>
        <dbReference type="EC" id="4.3.3.7"/>
    </reaction>
</comment>
<dbReference type="eggNOG" id="COG0329">
    <property type="taxonomic scope" value="Bacteria"/>
</dbReference>
<evidence type="ECO:0000256" key="13">
    <source>
        <dbReference type="PIRNR" id="PIRNR001365"/>
    </source>
</evidence>
<comment type="pathway">
    <text evidence="2 12">Amino-acid biosynthesis; L-lysine biosynthesis via DAP pathway; (S)-tetrahydrodipicolinate from L-aspartate: step 3/4.</text>
</comment>
<dbReference type="Gene3D" id="3.20.20.70">
    <property type="entry name" value="Aldolase class I"/>
    <property type="match status" value="1"/>
</dbReference>
<comment type="subunit">
    <text evidence="12">Homotetramer; dimer of dimers.</text>
</comment>
<dbReference type="Pfam" id="PF00701">
    <property type="entry name" value="DHDPS"/>
    <property type="match status" value="1"/>
</dbReference>